<comment type="caution">
    <text evidence="1">The sequence shown here is derived from an EMBL/GenBank/DDBJ whole genome shotgun (WGS) entry which is preliminary data.</text>
</comment>
<dbReference type="RefSeq" id="WP_223164680.1">
    <property type="nucleotide sequence ID" value="NZ_WHJH01000004.1"/>
</dbReference>
<dbReference type="Proteomes" id="UP000609726">
    <property type="component" value="Unassembled WGS sequence"/>
</dbReference>
<keyword evidence="2" id="KW-1185">Reference proteome</keyword>
<dbReference type="EMBL" id="WHJH01000004">
    <property type="protein sequence ID" value="NHZ88541.1"/>
    <property type="molecule type" value="Genomic_DNA"/>
</dbReference>
<evidence type="ECO:0000313" key="2">
    <source>
        <dbReference type="Proteomes" id="UP000609726"/>
    </source>
</evidence>
<evidence type="ECO:0000313" key="1">
    <source>
        <dbReference type="EMBL" id="NHZ88541.1"/>
    </source>
</evidence>
<sequence length="74" mass="8478">MMSSPTQQVVFCIVVRDFTIDRTQTFDLDQTAGRTGAGPGHCFLPFGYCHTRLRHALLTKYNTPQYQLHIKVTF</sequence>
<organism evidence="1 2">
    <name type="scientific">Massilia mucilaginosa</name>
    <dbReference type="NCBI Taxonomy" id="2609282"/>
    <lineage>
        <taxon>Bacteria</taxon>
        <taxon>Pseudomonadati</taxon>
        <taxon>Pseudomonadota</taxon>
        <taxon>Betaproteobacteria</taxon>
        <taxon>Burkholderiales</taxon>
        <taxon>Oxalobacteraceae</taxon>
        <taxon>Telluria group</taxon>
        <taxon>Massilia</taxon>
    </lineage>
</organism>
<accession>A0ABX0NP16</accession>
<reference evidence="1 2" key="1">
    <citation type="submission" date="2019-10" db="EMBL/GenBank/DDBJ databases">
        <title>Taxonomy of Antarctic Massilia spp.: description of Massilia rubra sp. nov., Massilia aquatica sp. nov., Massilia mucilaginosa sp. nov., Massilia frigida sp. nov. isolated from streams, lakes and regoliths.</title>
        <authorList>
            <person name="Holochova P."/>
            <person name="Sedlacek I."/>
            <person name="Kralova S."/>
            <person name="Maslanova I."/>
            <person name="Busse H.-J."/>
            <person name="Stankova E."/>
            <person name="Vrbovska V."/>
            <person name="Kovarovic V."/>
            <person name="Bartak M."/>
            <person name="Svec P."/>
            <person name="Pantucek R."/>
        </authorList>
    </citation>
    <scope>NUCLEOTIDE SEQUENCE [LARGE SCALE GENOMIC DNA]</scope>
    <source>
        <strain evidence="1 2">CCM 8733</strain>
    </source>
</reference>
<name>A0ABX0NP16_9BURK</name>
<gene>
    <name evidence="1" type="ORF">F2P45_05815</name>
</gene>
<protein>
    <submittedName>
        <fullName evidence="1">Uncharacterized protein</fullName>
    </submittedName>
</protein>
<proteinExistence type="predicted"/>